<evidence type="ECO:0000313" key="6">
    <source>
        <dbReference type="EMBL" id="CAD7277488.1"/>
    </source>
</evidence>
<dbReference type="Pfam" id="PF00122">
    <property type="entry name" value="E1-E2_ATPase"/>
    <property type="match status" value="1"/>
</dbReference>
<keyword evidence="4" id="KW-1133">Transmembrane helix</keyword>
<feature type="domain" description="P-type ATPase A" evidence="5">
    <location>
        <begin position="165"/>
        <end position="220"/>
    </location>
</feature>
<dbReference type="SUPFAM" id="SSF81665">
    <property type="entry name" value="Calcium ATPase, transmembrane domain M"/>
    <property type="match status" value="1"/>
</dbReference>
<dbReference type="EMBL" id="OA882958">
    <property type="protein sequence ID" value="CAD7277488.1"/>
    <property type="molecule type" value="Genomic_DNA"/>
</dbReference>
<dbReference type="InterPro" id="IPR050510">
    <property type="entry name" value="Cation_transp_ATPase_P-type"/>
</dbReference>
<dbReference type="GO" id="GO:0030007">
    <property type="term" value="P:intracellular potassium ion homeostasis"/>
    <property type="evidence" value="ECO:0007669"/>
    <property type="project" value="TreeGrafter"/>
</dbReference>
<dbReference type="GO" id="GO:1990573">
    <property type="term" value="P:potassium ion import across plasma membrane"/>
    <property type="evidence" value="ECO:0007669"/>
    <property type="project" value="TreeGrafter"/>
</dbReference>
<gene>
    <name evidence="6" type="ORF">NMOB1V02_LOCUS5220</name>
</gene>
<evidence type="ECO:0000313" key="7">
    <source>
        <dbReference type="Proteomes" id="UP000678499"/>
    </source>
</evidence>
<dbReference type="GO" id="GO:0006883">
    <property type="term" value="P:intracellular sodium ion homeostasis"/>
    <property type="evidence" value="ECO:0007669"/>
    <property type="project" value="TreeGrafter"/>
</dbReference>
<dbReference type="GO" id="GO:1902600">
    <property type="term" value="P:proton transmembrane transport"/>
    <property type="evidence" value="ECO:0007669"/>
    <property type="project" value="TreeGrafter"/>
</dbReference>
<feature type="transmembrane region" description="Helical" evidence="4">
    <location>
        <begin position="98"/>
        <end position="119"/>
    </location>
</feature>
<dbReference type="PANTHER" id="PTHR43294:SF13">
    <property type="entry name" value="SODIUM_POTASSIUM-TRANSPORTING ATPASE SUBUNIT ALPHA"/>
    <property type="match status" value="1"/>
</dbReference>
<evidence type="ECO:0000256" key="2">
    <source>
        <dbReference type="ARBA" id="ARBA00022475"/>
    </source>
</evidence>
<comment type="subcellular location">
    <subcellularLocation>
        <location evidence="1">Cell membrane</location>
        <topology evidence="1">Multi-pass membrane protein</topology>
    </subcellularLocation>
</comment>
<organism evidence="6">
    <name type="scientific">Notodromas monacha</name>
    <dbReference type="NCBI Taxonomy" id="399045"/>
    <lineage>
        <taxon>Eukaryota</taxon>
        <taxon>Metazoa</taxon>
        <taxon>Ecdysozoa</taxon>
        <taxon>Arthropoda</taxon>
        <taxon>Crustacea</taxon>
        <taxon>Oligostraca</taxon>
        <taxon>Ostracoda</taxon>
        <taxon>Podocopa</taxon>
        <taxon>Podocopida</taxon>
        <taxon>Cypridocopina</taxon>
        <taxon>Cypridoidea</taxon>
        <taxon>Cyprididae</taxon>
        <taxon>Notodromas</taxon>
    </lineage>
</organism>
<keyword evidence="7" id="KW-1185">Reference proteome</keyword>
<feature type="region of interest" description="Disordered" evidence="3">
    <location>
        <begin position="37"/>
        <end position="59"/>
    </location>
</feature>
<dbReference type="SUPFAM" id="SSF81653">
    <property type="entry name" value="Calcium ATPase, transduction domain A"/>
    <property type="match status" value="1"/>
</dbReference>
<dbReference type="AlphaFoldDB" id="A0A7R9BNG2"/>
<protein>
    <recommendedName>
        <fullName evidence="5">P-type ATPase A domain-containing protein</fullName>
    </recommendedName>
</protein>
<evidence type="ECO:0000256" key="4">
    <source>
        <dbReference type="SAM" id="Phobius"/>
    </source>
</evidence>
<feature type="region of interest" description="Disordered" evidence="3">
    <location>
        <begin position="210"/>
        <end position="233"/>
    </location>
</feature>
<evidence type="ECO:0000256" key="3">
    <source>
        <dbReference type="SAM" id="MobiDB-lite"/>
    </source>
</evidence>
<evidence type="ECO:0000256" key="1">
    <source>
        <dbReference type="ARBA" id="ARBA00004651"/>
    </source>
</evidence>
<keyword evidence="2" id="KW-1003">Cell membrane</keyword>
<dbReference type="Gene3D" id="1.20.1110.10">
    <property type="entry name" value="Calcium-transporting ATPase, transmembrane domain"/>
    <property type="match status" value="1"/>
</dbReference>
<dbReference type="GO" id="GO:0036376">
    <property type="term" value="P:sodium ion export across plasma membrane"/>
    <property type="evidence" value="ECO:0007669"/>
    <property type="project" value="TreeGrafter"/>
</dbReference>
<sequence length="233" mass="25805">MVLVYYSAAMKAQLVSILLKTCGFPLLAPRVGAGEQWEEKGGGMDGRKDDTNRGWMPQSEETSKVACGEIDGPNSLTPSPPTIPEWVKFCKNLIVRRVCFITVDRRYILCFIVAYSIQASTFEEPPSDDNLYLGVVLAAVVVVTGVFSYYQEAKSSKIINSFKNMVPQYALVCRDGQKQTVRAEELVVGDVVDVKIGDRISCRFEIDNSSLTGESEPQSRSPDFTNENPLETI</sequence>
<name>A0A7R9BNG2_9CRUS</name>
<dbReference type="GO" id="GO:0005391">
    <property type="term" value="F:P-type sodium:potassium-exchanging transporter activity"/>
    <property type="evidence" value="ECO:0007669"/>
    <property type="project" value="TreeGrafter"/>
</dbReference>
<dbReference type="InterPro" id="IPR008250">
    <property type="entry name" value="ATPase_P-typ_transduc_dom_A_sf"/>
</dbReference>
<accession>A0A7R9BNG2</accession>
<proteinExistence type="predicted"/>
<dbReference type="GO" id="GO:0005886">
    <property type="term" value="C:plasma membrane"/>
    <property type="evidence" value="ECO:0007669"/>
    <property type="project" value="UniProtKB-SubCell"/>
</dbReference>
<dbReference type="PANTHER" id="PTHR43294">
    <property type="entry name" value="SODIUM/POTASSIUM-TRANSPORTING ATPASE SUBUNIT ALPHA"/>
    <property type="match status" value="1"/>
</dbReference>
<dbReference type="Proteomes" id="UP000678499">
    <property type="component" value="Unassembled WGS sequence"/>
</dbReference>
<keyword evidence="4" id="KW-0812">Transmembrane</keyword>
<evidence type="ECO:0000259" key="5">
    <source>
        <dbReference type="Pfam" id="PF00122"/>
    </source>
</evidence>
<dbReference type="EMBL" id="CAJPEX010000921">
    <property type="protein sequence ID" value="CAG0917640.1"/>
    <property type="molecule type" value="Genomic_DNA"/>
</dbReference>
<feature type="transmembrane region" description="Helical" evidence="4">
    <location>
        <begin position="131"/>
        <end position="150"/>
    </location>
</feature>
<dbReference type="OrthoDB" id="6370964at2759"/>
<dbReference type="InterPro" id="IPR059000">
    <property type="entry name" value="ATPase_P-type_domA"/>
</dbReference>
<reference evidence="6" key="1">
    <citation type="submission" date="2020-11" db="EMBL/GenBank/DDBJ databases">
        <authorList>
            <person name="Tran Van P."/>
        </authorList>
    </citation>
    <scope>NUCLEOTIDE SEQUENCE</scope>
</reference>
<feature type="compositionally biased region" description="Basic and acidic residues" evidence="3">
    <location>
        <begin position="37"/>
        <end position="52"/>
    </location>
</feature>
<keyword evidence="4" id="KW-0472">Membrane</keyword>
<dbReference type="InterPro" id="IPR023298">
    <property type="entry name" value="ATPase_P-typ_TM_dom_sf"/>
</dbReference>
<dbReference type="Gene3D" id="2.70.150.10">
    <property type="entry name" value="Calcium-transporting ATPase, cytoplasmic transduction domain A"/>
    <property type="match status" value="1"/>
</dbReference>